<evidence type="ECO:0000313" key="2">
    <source>
        <dbReference type="Proteomes" id="UP000602284"/>
    </source>
</evidence>
<sequence length="58" mass="6503">MTWVILGILLLLLCILIGFTVGRRLGYQDGIDQGRALAKIELRETTLRRGTCPICDRS</sequence>
<accession>A0ABS1JEN4</accession>
<comment type="caution">
    <text evidence="1">The sequence shown here is derived from an EMBL/GenBank/DDBJ whole genome shotgun (WGS) entry which is preliminary data.</text>
</comment>
<gene>
    <name evidence="1" type="ORF">JJB07_18995</name>
</gene>
<organism evidence="1 2">
    <name type="scientific">Tumebacillus amylolyticus</name>
    <dbReference type="NCBI Taxonomy" id="2801339"/>
    <lineage>
        <taxon>Bacteria</taxon>
        <taxon>Bacillati</taxon>
        <taxon>Bacillota</taxon>
        <taxon>Bacilli</taxon>
        <taxon>Bacillales</taxon>
        <taxon>Alicyclobacillaceae</taxon>
        <taxon>Tumebacillus</taxon>
    </lineage>
</organism>
<protein>
    <submittedName>
        <fullName evidence="1">Uncharacterized protein</fullName>
    </submittedName>
</protein>
<evidence type="ECO:0000313" key="1">
    <source>
        <dbReference type="EMBL" id="MBL0388698.1"/>
    </source>
</evidence>
<keyword evidence="2" id="KW-1185">Reference proteome</keyword>
<dbReference type="RefSeq" id="WP_201637650.1">
    <property type="nucleotide sequence ID" value="NZ_JAEQNB010000006.1"/>
</dbReference>
<dbReference type="Proteomes" id="UP000602284">
    <property type="component" value="Unassembled WGS sequence"/>
</dbReference>
<proteinExistence type="predicted"/>
<name>A0ABS1JEN4_9BACL</name>
<reference evidence="1 2" key="1">
    <citation type="submission" date="2021-01" db="EMBL/GenBank/DDBJ databases">
        <title>Tumebacillus sp. strain ITR2 16S ribosomal RNA gene Genome sequencing and assembly.</title>
        <authorList>
            <person name="Kang M."/>
        </authorList>
    </citation>
    <scope>NUCLEOTIDE SEQUENCE [LARGE SCALE GENOMIC DNA]</scope>
    <source>
        <strain evidence="1 2">ITR2</strain>
    </source>
</reference>
<dbReference type="EMBL" id="JAEQNB010000006">
    <property type="protein sequence ID" value="MBL0388698.1"/>
    <property type="molecule type" value="Genomic_DNA"/>
</dbReference>